<dbReference type="GO" id="GO:0030055">
    <property type="term" value="C:cell-substrate junction"/>
    <property type="evidence" value="ECO:0007669"/>
    <property type="project" value="TreeGrafter"/>
</dbReference>
<dbReference type="InterPro" id="IPR001849">
    <property type="entry name" value="PH_domain"/>
</dbReference>
<dbReference type="InterPro" id="IPR019748">
    <property type="entry name" value="FERM_central"/>
</dbReference>
<dbReference type="SUPFAM" id="SSF50729">
    <property type="entry name" value="PH domain-like"/>
    <property type="match status" value="1"/>
</dbReference>
<dbReference type="PANTHER" id="PTHR16160:SF13">
    <property type="entry name" value="FERMITIN 2-RELATED"/>
    <property type="match status" value="1"/>
</dbReference>
<dbReference type="InterPro" id="IPR014352">
    <property type="entry name" value="FERM/acyl-CoA-bd_prot_sf"/>
</dbReference>
<reference evidence="4 5" key="1">
    <citation type="submission" date="2018-11" db="EMBL/GenBank/DDBJ databases">
        <authorList>
            <consortium name="Pathogen Informatics"/>
        </authorList>
    </citation>
    <scope>NUCLEOTIDE SEQUENCE [LARGE SCALE GENOMIC DNA]</scope>
</reference>
<dbReference type="CDD" id="cd14473">
    <property type="entry name" value="FERM_B-lobe"/>
    <property type="match status" value="1"/>
</dbReference>
<dbReference type="Proteomes" id="UP000270094">
    <property type="component" value="Unassembled WGS sequence"/>
</dbReference>
<dbReference type="GO" id="GO:0007229">
    <property type="term" value="P:integrin-mediated signaling pathway"/>
    <property type="evidence" value="ECO:0007669"/>
    <property type="project" value="InterPro"/>
</dbReference>
<proteinExistence type="inferred from homology"/>
<comment type="similarity">
    <text evidence="1">Belongs to the kindlin family.</text>
</comment>
<dbReference type="PROSITE" id="PS00660">
    <property type="entry name" value="FERM_1"/>
    <property type="match status" value="1"/>
</dbReference>
<dbReference type="InterPro" id="IPR019747">
    <property type="entry name" value="FERM_CS"/>
</dbReference>
<dbReference type="GO" id="GO:0007160">
    <property type="term" value="P:cell-matrix adhesion"/>
    <property type="evidence" value="ECO:0007669"/>
    <property type="project" value="TreeGrafter"/>
</dbReference>
<dbReference type="Pfam" id="PF00373">
    <property type="entry name" value="FERM_M"/>
    <property type="match status" value="1"/>
</dbReference>
<dbReference type="SMART" id="SM00295">
    <property type="entry name" value="B41"/>
    <property type="match status" value="1"/>
</dbReference>
<dbReference type="InterPro" id="IPR035963">
    <property type="entry name" value="FERM_2"/>
</dbReference>
<organism evidence="4 5">
    <name type="scientific">Strongylus vulgaris</name>
    <name type="common">Blood worm</name>
    <dbReference type="NCBI Taxonomy" id="40348"/>
    <lineage>
        <taxon>Eukaryota</taxon>
        <taxon>Metazoa</taxon>
        <taxon>Ecdysozoa</taxon>
        <taxon>Nematoda</taxon>
        <taxon>Chromadorea</taxon>
        <taxon>Rhabditida</taxon>
        <taxon>Rhabditina</taxon>
        <taxon>Rhabditomorpha</taxon>
        <taxon>Strongyloidea</taxon>
        <taxon>Strongylidae</taxon>
        <taxon>Strongylus</taxon>
    </lineage>
</organism>
<dbReference type="SUPFAM" id="SSF47031">
    <property type="entry name" value="Second domain of FERM"/>
    <property type="match status" value="1"/>
</dbReference>
<protein>
    <recommendedName>
        <fullName evidence="3">PH domain-containing protein</fullName>
    </recommendedName>
</protein>
<evidence type="ECO:0000256" key="2">
    <source>
        <dbReference type="ARBA" id="ARBA00022889"/>
    </source>
</evidence>
<evidence type="ECO:0000256" key="1">
    <source>
        <dbReference type="ARBA" id="ARBA00008052"/>
    </source>
</evidence>
<keyword evidence="5" id="KW-1185">Reference proteome</keyword>
<dbReference type="CDD" id="cd01237">
    <property type="entry name" value="PH_fermitin"/>
    <property type="match status" value="1"/>
</dbReference>
<dbReference type="Gene3D" id="1.20.80.10">
    <property type="match status" value="1"/>
</dbReference>
<dbReference type="Pfam" id="PF00169">
    <property type="entry name" value="PH"/>
    <property type="match status" value="1"/>
</dbReference>
<name>A0A3P7IM53_STRVU</name>
<keyword evidence="2" id="KW-0130">Cell adhesion</keyword>
<dbReference type="Gene3D" id="2.30.29.30">
    <property type="entry name" value="Pleckstrin-homology domain (PH domain)/Phosphotyrosine-binding domain (PTB)"/>
    <property type="match status" value="1"/>
</dbReference>
<dbReference type="GO" id="GO:0005178">
    <property type="term" value="F:integrin binding"/>
    <property type="evidence" value="ECO:0007669"/>
    <property type="project" value="TreeGrafter"/>
</dbReference>
<dbReference type="EMBL" id="UYYB01007225">
    <property type="protein sequence ID" value="VDM67989.1"/>
    <property type="molecule type" value="Genomic_DNA"/>
</dbReference>
<evidence type="ECO:0000259" key="3">
    <source>
        <dbReference type="PROSITE" id="PS50003"/>
    </source>
</evidence>
<accession>A0A3P7IM53</accession>
<evidence type="ECO:0000313" key="4">
    <source>
        <dbReference type="EMBL" id="VDM67989.1"/>
    </source>
</evidence>
<feature type="domain" description="PH" evidence="3">
    <location>
        <begin position="169"/>
        <end position="274"/>
    </location>
</feature>
<dbReference type="InterPro" id="IPR011993">
    <property type="entry name" value="PH-like_dom_sf"/>
</dbReference>
<dbReference type="InterPro" id="IPR037837">
    <property type="entry name" value="PH_Kindlin/fermitin"/>
</dbReference>
<dbReference type="PANTHER" id="PTHR16160">
    <property type="entry name" value="FERMITIN 2-RELATED"/>
    <property type="match status" value="1"/>
</dbReference>
<sequence>MGRVPIMPSISFCEGLENEQFDMALVHTPRQAVNRDTVVFRPQNYVEKAALNRGWLDSSRSLMEQGVFEGDVVLLRFKYMTFFDLNPKYDPVRINQLYEQAKWSILLDEFDHTEEEASLFAALQLQATLQRDSPEPEGPTKDDVDMMLDELEQNLDAAALGRRSDLMQVPELADYLRYMKPKKLAAFKGFKRAFFSFRDLYLSYYQSSSDINQPPLGHFSLKGCEVSPDVSVSQGKYQIKLLVPTAEGMTDFVLKCDTEHQYARWMAACRLASRGKSMADSSYPQEVENIKNLLHMQNTTNGRNENTATRRAAPVKLPNDFNVDEYVSQRYVRKARSKQAVYNLSNLSYNNALLMHMLMCDN</sequence>
<dbReference type="InterPro" id="IPR037843">
    <property type="entry name" value="Kindlin/fermitin"/>
</dbReference>
<gene>
    <name evidence="4" type="ORF">SVUK_LOCUS2987</name>
</gene>
<dbReference type="OrthoDB" id="10057618at2759"/>
<dbReference type="PROSITE" id="PS50003">
    <property type="entry name" value="PH_DOMAIN"/>
    <property type="match status" value="1"/>
</dbReference>
<evidence type="ECO:0000313" key="5">
    <source>
        <dbReference type="Proteomes" id="UP000270094"/>
    </source>
</evidence>
<dbReference type="AlphaFoldDB" id="A0A3P7IM53"/>
<dbReference type="SMART" id="SM00233">
    <property type="entry name" value="PH"/>
    <property type="match status" value="1"/>
</dbReference>
<dbReference type="InterPro" id="IPR019749">
    <property type="entry name" value="Band_41_domain"/>
</dbReference>